<accession>A0AAE4YA36</accession>
<gene>
    <name evidence="2" type="ORF">GV832_14355</name>
</gene>
<feature type="transmembrane region" description="Helical" evidence="1">
    <location>
        <begin position="175"/>
        <end position="197"/>
    </location>
</feature>
<feature type="transmembrane region" description="Helical" evidence="1">
    <location>
        <begin position="85"/>
        <end position="108"/>
    </location>
</feature>
<dbReference type="InterPro" id="IPR043130">
    <property type="entry name" value="CDP-OH_PTrfase_TM_dom"/>
</dbReference>
<sequence>MLDTWIRPKIDPGLNRAGLWLAARGVTANQVTALGLGIGLAAGLAVALGAHGLAAGLIILGRLADGLDGAIARAAQRRGLPKSDLGGYYDIVADFAFYAALPLGFAWGGDALPAAFLLAAFYINGASFLAFAILAEKRGIQTRAQGEKSLYYSAGLMEGTETIGFFLAMCLWPGAFAALALIFGTLCLVTAAGRVALAARVFRETAG</sequence>
<evidence type="ECO:0000313" key="3">
    <source>
        <dbReference type="Proteomes" id="UP001193501"/>
    </source>
</evidence>
<dbReference type="Gene3D" id="1.20.120.1760">
    <property type="match status" value="1"/>
</dbReference>
<dbReference type="GO" id="GO:0016020">
    <property type="term" value="C:membrane"/>
    <property type="evidence" value="ECO:0007669"/>
    <property type="project" value="InterPro"/>
</dbReference>
<feature type="transmembrane region" description="Helical" evidence="1">
    <location>
        <begin position="38"/>
        <end position="64"/>
    </location>
</feature>
<evidence type="ECO:0000256" key="1">
    <source>
        <dbReference type="SAM" id="Phobius"/>
    </source>
</evidence>
<dbReference type="GO" id="GO:0016780">
    <property type="term" value="F:phosphotransferase activity, for other substituted phosphate groups"/>
    <property type="evidence" value="ECO:0007669"/>
    <property type="project" value="InterPro"/>
</dbReference>
<proteinExistence type="predicted"/>
<comment type="caution">
    <text evidence="2">The sequence shown here is derived from an EMBL/GenBank/DDBJ whole genome shotgun (WGS) entry which is preliminary data.</text>
</comment>
<evidence type="ECO:0000313" key="2">
    <source>
        <dbReference type="EMBL" id="NBZ88771.1"/>
    </source>
</evidence>
<protein>
    <submittedName>
        <fullName evidence="2">CDP-alcohol phosphatidyltransferase family protein</fullName>
    </submittedName>
</protein>
<dbReference type="GO" id="GO:0008654">
    <property type="term" value="P:phospholipid biosynthetic process"/>
    <property type="evidence" value="ECO:0007669"/>
    <property type="project" value="InterPro"/>
</dbReference>
<keyword evidence="1" id="KW-0472">Membrane</keyword>
<keyword evidence="3" id="KW-1185">Reference proteome</keyword>
<dbReference type="RefSeq" id="WP_168775583.1">
    <property type="nucleotide sequence ID" value="NZ_JAABNR010000013.1"/>
</dbReference>
<name>A0AAE4YA36_9RHOB</name>
<feature type="transmembrane region" description="Helical" evidence="1">
    <location>
        <begin position="114"/>
        <end position="134"/>
    </location>
</feature>
<dbReference type="AlphaFoldDB" id="A0AAE4YA36"/>
<dbReference type="Pfam" id="PF01066">
    <property type="entry name" value="CDP-OH_P_transf"/>
    <property type="match status" value="1"/>
</dbReference>
<reference evidence="2" key="1">
    <citation type="submission" date="2020-01" db="EMBL/GenBank/DDBJ databases">
        <authorList>
            <person name="Chen W.-M."/>
        </authorList>
    </citation>
    <scope>NUCLEOTIDE SEQUENCE</scope>
    <source>
        <strain evidence="2">CYK-10</strain>
    </source>
</reference>
<dbReference type="InterPro" id="IPR000462">
    <property type="entry name" value="CDP-OH_P_trans"/>
</dbReference>
<organism evidence="2 3">
    <name type="scientific">Stagnihabitans tardus</name>
    <dbReference type="NCBI Taxonomy" id="2699202"/>
    <lineage>
        <taxon>Bacteria</taxon>
        <taxon>Pseudomonadati</taxon>
        <taxon>Pseudomonadota</taxon>
        <taxon>Alphaproteobacteria</taxon>
        <taxon>Rhodobacterales</taxon>
        <taxon>Paracoccaceae</taxon>
        <taxon>Stagnihabitans</taxon>
    </lineage>
</organism>
<dbReference type="EMBL" id="JAABNR010000013">
    <property type="protein sequence ID" value="NBZ88771.1"/>
    <property type="molecule type" value="Genomic_DNA"/>
</dbReference>
<feature type="transmembrane region" description="Helical" evidence="1">
    <location>
        <begin position="150"/>
        <end position="169"/>
    </location>
</feature>
<dbReference type="Proteomes" id="UP001193501">
    <property type="component" value="Unassembled WGS sequence"/>
</dbReference>
<keyword evidence="1" id="KW-0812">Transmembrane</keyword>
<keyword evidence="1" id="KW-1133">Transmembrane helix</keyword>